<feature type="compositionally biased region" description="Polar residues" evidence="3">
    <location>
        <begin position="317"/>
        <end position="326"/>
    </location>
</feature>
<name>A0A367KR26_RHIST</name>
<dbReference type="GO" id="GO:0000981">
    <property type="term" value="F:DNA-binding transcription factor activity, RNA polymerase II-specific"/>
    <property type="evidence" value="ECO:0007669"/>
    <property type="project" value="InterPro"/>
</dbReference>
<feature type="compositionally biased region" description="Acidic residues" evidence="3">
    <location>
        <begin position="327"/>
        <end position="351"/>
    </location>
</feature>
<gene>
    <name evidence="5" type="ORF">CU098_007080</name>
</gene>
<dbReference type="Gene3D" id="4.10.240.10">
    <property type="entry name" value="Zn(2)-C6 fungal-type DNA-binding domain"/>
    <property type="match status" value="1"/>
</dbReference>
<dbReference type="PROSITE" id="PS00463">
    <property type="entry name" value="ZN2_CY6_FUNGAL_1"/>
    <property type="match status" value="1"/>
</dbReference>
<dbReference type="GO" id="GO:0008270">
    <property type="term" value="F:zinc ion binding"/>
    <property type="evidence" value="ECO:0007669"/>
    <property type="project" value="InterPro"/>
</dbReference>
<evidence type="ECO:0000313" key="5">
    <source>
        <dbReference type="EMBL" id="RCI04653.1"/>
    </source>
</evidence>
<evidence type="ECO:0000256" key="2">
    <source>
        <dbReference type="ARBA" id="ARBA00023242"/>
    </source>
</evidence>
<dbReference type="InterPro" id="IPR001138">
    <property type="entry name" value="Zn2Cys6_DnaBD"/>
</dbReference>
<feature type="compositionally biased region" description="Acidic residues" evidence="3">
    <location>
        <begin position="178"/>
        <end position="197"/>
    </location>
</feature>
<keyword evidence="2" id="KW-0539">Nucleus</keyword>
<evidence type="ECO:0000256" key="3">
    <source>
        <dbReference type="SAM" id="MobiDB-lite"/>
    </source>
</evidence>
<dbReference type="EMBL" id="PJQM01000617">
    <property type="protein sequence ID" value="RCI04653.1"/>
    <property type="molecule type" value="Genomic_DNA"/>
</dbReference>
<dbReference type="PANTHER" id="PTHR47659:SF4">
    <property type="entry name" value="ZN(II)2CYS6 TRANSCRIPTION FACTOR (EUROFUNG)"/>
    <property type="match status" value="1"/>
</dbReference>
<sequence>MDTPVIYSQLINFGDSDSESSDETPDICASPMNIKPFTLSNEYESTDNLYDALDSYNKTYLSYLQPYGAEQLMLYPQQNPIFETPLVSNAQLEFDNEEPLQKTMVGQQKERFSWLFHDPLDTNIPSSQPDQAKAYVNLSDVNSYVAKIDSVKYSTAFPYNDPPPVHQPDFLPDTSYQESEEEEEEEDNMFSDSSEEDDWPFCDLASSNDANHSIDKKPTIKIKKPMLLNSLGDSIYPDWATALSNLPPALPLSAYRKYKKSAPNIQTTVCKKPKTNSLRRGSVPSNIIKKGPNNLSTTASSSSLSSLSNNMKKTMKVSDSLNSLATQEEEEPEENTENLCEESEDDEDDEGQASSKKKAKNAAALLKKGKNVDKACNHCKRSHLRCDEMRPCRRCITTGKIGCRDVQHKPRGRPKLPKNLE</sequence>
<dbReference type="PROSITE" id="PS50048">
    <property type="entry name" value="ZN2_CY6_FUNGAL_2"/>
    <property type="match status" value="1"/>
</dbReference>
<reference evidence="5 6" key="1">
    <citation type="journal article" date="2018" name="G3 (Bethesda)">
        <title>Phylogenetic and Phylogenomic Definition of Rhizopus Species.</title>
        <authorList>
            <person name="Gryganskyi A.P."/>
            <person name="Golan J."/>
            <person name="Dolatabadi S."/>
            <person name="Mondo S."/>
            <person name="Robb S."/>
            <person name="Idnurm A."/>
            <person name="Muszewska A."/>
            <person name="Steczkiewicz K."/>
            <person name="Masonjones S."/>
            <person name="Liao H.L."/>
            <person name="Gajdeczka M.T."/>
            <person name="Anike F."/>
            <person name="Vuek A."/>
            <person name="Anishchenko I.M."/>
            <person name="Voigt K."/>
            <person name="de Hoog G.S."/>
            <person name="Smith M.E."/>
            <person name="Heitman J."/>
            <person name="Vilgalys R."/>
            <person name="Stajich J.E."/>
        </authorList>
    </citation>
    <scope>NUCLEOTIDE SEQUENCE [LARGE SCALE GENOMIC DNA]</scope>
    <source>
        <strain evidence="5 6">LSU 92-RS-03</strain>
    </source>
</reference>
<keyword evidence="6" id="KW-1185">Reference proteome</keyword>
<dbReference type="InterPro" id="IPR050335">
    <property type="entry name" value="ERT1_acuK_gluconeogen_tf"/>
</dbReference>
<dbReference type="STRING" id="4846.A0A367KR26"/>
<feature type="domain" description="Zn(2)-C6 fungal-type" evidence="4">
    <location>
        <begin position="375"/>
        <end position="405"/>
    </location>
</feature>
<dbReference type="SMART" id="SM00066">
    <property type="entry name" value="GAL4"/>
    <property type="match status" value="1"/>
</dbReference>
<feature type="compositionally biased region" description="Polar residues" evidence="3">
    <location>
        <begin position="274"/>
        <end position="285"/>
    </location>
</feature>
<keyword evidence="1" id="KW-0479">Metal-binding</keyword>
<dbReference type="CDD" id="cd00067">
    <property type="entry name" value="GAL4"/>
    <property type="match status" value="1"/>
</dbReference>
<feature type="region of interest" description="Disordered" evidence="3">
    <location>
        <begin position="274"/>
        <end position="362"/>
    </location>
</feature>
<feature type="region of interest" description="Disordered" evidence="3">
    <location>
        <begin position="159"/>
        <end position="197"/>
    </location>
</feature>
<comment type="caution">
    <text evidence="5">The sequence shown here is derived from an EMBL/GenBank/DDBJ whole genome shotgun (WGS) entry which is preliminary data.</text>
</comment>
<dbReference type="PANTHER" id="PTHR47659">
    <property type="entry name" value="ZN(II)2CYS6 TRANSCRIPTION FACTOR (EUROFUNG)-RELATED"/>
    <property type="match status" value="1"/>
</dbReference>
<feature type="compositionally biased region" description="Low complexity" evidence="3">
    <location>
        <begin position="293"/>
        <end position="310"/>
    </location>
</feature>
<dbReference type="InterPro" id="IPR036864">
    <property type="entry name" value="Zn2-C6_fun-type_DNA-bd_sf"/>
</dbReference>
<organism evidence="5 6">
    <name type="scientific">Rhizopus stolonifer</name>
    <name type="common">Rhizopus nigricans</name>
    <dbReference type="NCBI Taxonomy" id="4846"/>
    <lineage>
        <taxon>Eukaryota</taxon>
        <taxon>Fungi</taxon>
        <taxon>Fungi incertae sedis</taxon>
        <taxon>Mucoromycota</taxon>
        <taxon>Mucoromycotina</taxon>
        <taxon>Mucoromycetes</taxon>
        <taxon>Mucorales</taxon>
        <taxon>Mucorineae</taxon>
        <taxon>Rhizopodaceae</taxon>
        <taxon>Rhizopus</taxon>
    </lineage>
</organism>
<dbReference type="AlphaFoldDB" id="A0A367KR26"/>
<evidence type="ECO:0000256" key="1">
    <source>
        <dbReference type="ARBA" id="ARBA00022723"/>
    </source>
</evidence>
<dbReference type="SUPFAM" id="SSF57701">
    <property type="entry name" value="Zn2/Cys6 DNA-binding domain"/>
    <property type="match status" value="1"/>
</dbReference>
<dbReference type="Pfam" id="PF00172">
    <property type="entry name" value="Zn_clus"/>
    <property type="match status" value="1"/>
</dbReference>
<evidence type="ECO:0000259" key="4">
    <source>
        <dbReference type="PROSITE" id="PS50048"/>
    </source>
</evidence>
<proteinExistence type="predicted"/>
<protein>
    <recommendedName>
        <fullName evidence="4">Zn(2)-C6 fungal-type domain-containing protein</fullName>
    </recommendedName>
</protein>
<evidence type="ECO:0000313" key="6">
    <source>
        <dbReference type="Proteomes" id="UP000253551"/>
    </source>
</evidence>
<dbReference type="OrthoDB" id="1555531at2759"/>
<dbReference type="Proteomes" id="UP000253551">
    <property type="component" value="Unassembled WGS sequence"/>
</dbReference>
<accession>A0A367KR26</accession>